<feature type="domain" description="STI1/HOP DP" evidence="3">
    <location>
        <begin position="168"/>
        <end position="217"/>
    </location>
</feature>
<evidence type="ECO:0000256" key="1">
    <source>
        <dbReference type="ARBA" id="ARBA00022737"/>
    </source>
</evidence>
<feature type="compositionally biased region" description="Low complexity" evidence="2">
    <location>
        <begin position="92"/>
        <end position="108"/>
    </location>
</feature>
<feature type="compositionally biased region" description="Polar residues" evidence="2">
    <location>
        <begin position="265"/>
        <end position="275"/>
    </location>
</feature>
<reference evidence="4 5" key="1">
    <citation type="submission" date="2022-12" db="EMBL/GenBank/DDBJ databases">
        <title>Chromosome-level genome of Tegillarca granosa.</title>
        <authorList>
            <person name="Kim J."/>
        </authorList>
    </citation>
    <scope>NUCLEOTIDE SEQUENCE [LARGE SCALE GENOMIC DNA]</scope>
    <source>
        <strain evidence="4">Teg-2019</strain>
        <tissue evidence="4">Adductor muscle</tissue>
    </source>
</reference>
<evidence type="ECO:0000256" key="2">
    <source>
        <dbReference type="SAM" id="MobiDB-lite"/>
    </source>
</evidence>
<dbReference type="Pfam" id="PF17830">
    <property type="entry name" value="STI1-HOP_DP"/>
    <property type="match status" value="1"/>
</dbReference>
<dbReference type="Gene3D" id="1.10.260.100">
    <property type="match status" value="2"/>
</dbReference>
<gene>
    <name evidence="4" type="ORF">KUTeg_007135</name>
</gene>
<organism evidence="4 5">
    <name type="scientific">Tegillarca granosa</name>
    <name type="common">Malaysian cockle</name>
    <name type="synonym">Anadara granosa</name>
    <dbReference type="NCBI Taxonomy" id="220873"/>
    <lineage>
        <taxon>Eukaryota</taxon>
        <taxon>Metazoa</taxon>
        <taxon>Spiralia</taxon>
        <taxon>Lophotrochozoa</taxon>
        <taxon>Mollusca</taxon>
        <taxon>Bivalvia</taxon>
        <taxon>Autobranchia</taxon>
        <taxon>Pteriomorphia</taxon>
        <taxon>Arcoida</taxon>
        <taxon>Arcoidea</taxon>
        <taxon>Arcidae</taxon>
        <taxon>Tegillarca</taxon>
    </lineage>
</organism>
<sequence length="378" mass="42507">MDDDSDIPPLEDMSELIQKLDALKELKGIKSNKTAATSTKKQLSSDSSKIESSPETSSSNKSASSPKQSSLSSSSNTKDNKSKETGFGGFKKGFLFGGPPKKTATKQTTVKKDNGQDKVGSNTQNVEEIPYIGDKSKQMQDPLSLSEVQNAMGESEKVLKNKDDWVTKDLLEKIEKNKSLTQKLQDPKYVQVINEFQKNPQAAMLKYQSSPEIQQFFTDFCGILGTHFENLADKQETHSRDVNKMKSKIQEIHTKDPQDGADISVRSSTNPNQPTAEDERKMQEILSNPEIKETLMDPKIQNLFQSLRTDPEKAQSIFKIDPCVLLNFLESKTIMNFPAYMSQFRQILLFGLFMMNADDDMKMKIRKLVDCGLLQFQS</sequence>
<name>A0ABQ9FH21_TEGGR</name>
<proteinExistence type="predicted"/>
<evidence type="ECO:0000313" key="5">
    <source>
        <dbReference type="Proteomes" id="UP001217089"/>
    </source>
</evidence>
<feature type="compositionally biased region" description="Low complexity" evidence="2">
    <location>
        <begin position="31"/>
        <end position="77"/>
    </location>
</feature>
<comment type="caution">
    <text evidence="4">The sequence shown here is derived from an EMBL/GenBank/DDBJ whole genome shotgun (WGS) entry which is preliminary data.</text>
</comment>
<dbReference type="Proteomes" id="UP001217089">
    <property type="component" value="Unassembled WGS sequence"/>
</dbReference>
<evidence type="ECO:0000313" key="4">
    <source>
        <dbReference type="EMBL" id="KAJ8314985.1"/>
    </source>
</evidence>
<protein>
    <recommendedName>
        <fullName evidence="3">STI1/HOP DP domain-containing protein</fullName>
    </recommendedName>
</protein>
<keyword evidence="1" id="KW-0677">Repeat</keyword>
<accession>A0ABQ9FH21</accession>
<keyword evidence="5" id="KW-1185">Reference proteome</keyword>
<evidence type="ECO:0000259" key="3">
    <source>
        <dbReference type="Pfam" id="PF17830"/>
    </source>
</evidence>
<feature type="region of interest" description="Disordered" evidence="2">
    <location>
        <begin position="26"/>
        <end position="125"/>
    </location>
</feature>
<dbReference type="InterPro" id="IPR041243">
    <property type="entry name" value="STI1/HOP_DP"/>
</dbReference>
<feature type="region of interest" description="Disordered" evidence="2">
    <location>
        <begin position="251"/>
        <end position="281"/>
    </location>
</feature>
<dbReference type="EMBL" id="JARBDR010000337">
    <property type="protein sequence ID" value="KAJ8314985.1"/>
    <property type="molecule type" value="Genomic_DNA"/>
</dbReference>